<dbReference type="Pfam" id="PF19090">
    <property type="entry name" value="DUF5778"/>
    <property type="match status" value="1"/>
</dbReference>
<evidence type="ECO:0000256" key="1">
    <source>
        <dbReference type="SAM" id="MobiDB-lite"/>
    </source>
</evidence>
<keyword evidence="3" id="KW-1185">Reference proteome</keyword>
<comment type="caution">
    <text evidence="2">The sequence shown here is derived from an EMBL/GenBank/DDBJ whole genome shotgun (WGS) entry which is preliminary data.</text>
</comment>
<gene>
    <name evidence="2" type="ORF">ACFSBL_12320</name>
</gene>
<protein>
    <submittedName>
        <fullName evidence="2">DUF5778 family protein</fullName>
    </submittedName>
</protein>
<reference evidence="2 3" key="1">
    <citation type="journal article" date="2019" name="Int. J. Syst. Evol. Microbiol.">
        <title>The Global Catalogue of Microorganisms (GCM) 10K type strain sequencing project: providing services to taxonomists for standard genome sequencing and annotation.</title>
        <authorList>
            <consortium name="The Broad Institute Genomics Platform"/>
            <consortium name="The Broad Institute Genome Sequencing Center for Infectious Disease"/>
            <person name="Wu L."/>
            <person name="Ma J."/>
        </authorList>
    </citation>
    <scope>NUCLEOTIDE SEQUENCE [LARGE SCALE GENOMIC DNA]</scope>
    <source>
        <strain evidence="2 3">CGMCC 1.10390</strain>
    </source>
</reference>
<evidence type="ECO:0000313" key="2">
    <source>
        <dbReference type="EMBL" id="MFD1646466.1"/>
    </source>
</evidence>
<organism evidence="2 3">
    <name type="scientific">Haloarchaeobius litoreus</name>
    <dbReference type="NCBI Taxonomy" id="755306"/>
    <lineage>
        <taxon>Archaea</taxon>
        <taxon>Methanobacteriati</taxon>
        <taxon>Methanobacteriota</taxon>
        <taxon>Stenosarchaea group</taxon>
        <taxon>Halobacteria</taxon>
        <taxon>Halobacteriales</taxon>
        <taxon>Halorubellaceae</taxon>
        <taxon>Haloarchaeobius</taxon>
    </lineage>
</organism>
<dbReference type="RefSeq" id="WP_256398018.1">
    <property type="nucleotide sequence ID" value="NZ_JANHJR010000001.1"/>
</dbReference>
<dbReference type="EMBL" id="JBHUDO010000002">
    <property type="protein sequence ID" value="MFD1646466.1"/>
    <property type="molecule type" value="Genomic_DNA"/>
</dbReference>
<name>A0ABD6DK80_9EURY</name>
<accession>A0ABD6DK80</accession>
<feature type="region of interest" description="Disordered" evidence="1">
    <location>
        <begin position="60"/>
        <end position="79"/>
    </location>
</feature>
<dbReference type="Proteomes" id="UP001597034">
    <property type="component" value="Unassembled WGS sequence"/>
</dbReference>
<dbReference type="InterPro" id="IPR043927">
    <property type="entry name" value="DUF5778"/>
</dbReference>
<sequence>MSETIDDDLVKRTKALLEPGDIELNGVIVHTDYSGQEDLEMMQATLDAGDVIAEHAGHDPKDVYVHSGNDDPDFSSNQHQGLTIDGEEFVWECQQLLRDGSFDVVIYYEASADHEAILDGIEALGYDVTGVRGD</sequence>
<dbReference type="AlphaFoldDB" id="A0ABD6DK80"/>
<proteinExistence type="predicted"/>
<evidence type="ECO:0000313" key="3">
    <source>
        <dbReference type="Proteomes" id="UP001597034"/>
    </source>
</evidence>